<reference evidence="6 7" key="1">
    <citation type="submission" date="2023-08" db="EMBL/GenBank/DDBJ databases">
        <title>A Necator americanus chromosomal reference genome.</title>
        <authorList>
            <person name="Ilik V."/>
            <person name="Petrzelkova K.J."/>
            <person name="Pardy F."/>
            <person name="Fuh T."/>
            <person name="Niatou-Singa F.S."/>
            <person name="Gouil Q."/>
            <person name="Baker L."/>
            <person name="Ritchie M.E."/>
            <person name="Jex A.R."/>
            <person name="Gazzola D."/>
            <person name="Li H."/>
            <person name="Toshio Fujiwara R."/>
            <person name="Zhan B."/>
            <person name="Aroian R.V."/>
            <person name="Pafco B."/>
            <person name="Schwarz E.M."/>
        </authorList>
    </citation>
    <scope>NUCLEOTIDE SEQUENCE [LARGE SCALE GENOMIC DNA]</scope>
    <source>
        <strain evidence="6 7">Aroian</strain>
        <tissue evidence="6">Whole animal</tissue>
    </source>
</reference>
<dbReference type="PANTHER" id="PTHR12933">
    <property type="entry name" value="ORF PROTEIN-RELATED"/>
    <property type="match status" value="1"/>
</dbReference>
<dbReference type="InterPro" id="IPR053940">
    <property type="entry name" value="UTP25_NTPase-like"/>
</dbReference>
<evidence type="ECO:0000313" key="7">
    <source>
        <dbReference type="Proteomes" id="UP001303046"/>
    </source>
</evidence>
<accession>A0ABR1CTF8</accession>
<keyword evidence="3" id="KW-0539">Nucleus</keyword>
<comment type="caution">
    <text evidence="6">The sequence shown here is derived from an EMBL/GenBank/DDBJ whole genome shotgun (WGS) entry which is preliminary data.</text>
</comment>
<dbReference type="Pfam" id="PF22916">
    <property type="entry name" value="UTP25_NTPase-like"/>
    <property type="match status" value="1"/>
</dbReference>
<dbReference type="EMBL" id="JAVFWL010000003">
    <property type="protein sequence ID" value="KAK6741617.1"/>
    <property type="molecule type" value="Genomic_DNA"/>
</dbReference>
<keyword evidence="7" id="KW-1185">Reference proteome</keyword>
<dbReference type="PANTHER" id="PTHR12933:SF0">
    <property type="entry name" value="U3 SMALL NUCLEOLAR RNA-ASSOCIATED PROTEIN 25 HOMOLOG"/>
    <property type="match status" value="1"/>
</dbReference>
<sequence>MKAKKRKLELEDPCEEDAVELQASSVESDDAFTKRFSFPLNEETCKKLRGPKSKRKQKSYELPSLGAVIEYTGALEEPFLDEAPSSSLEKRWNENLIRNFENEPGDQHKTDFLNIITKYMDLYAQPMPSCYSYRTVYLAHALDHVIRTRNLIISNNRKLEVAASKGQPSDDLVESTRDQGFARPTVLILCPFKKDAFDIVQRLERLVFGGEGKGSIWNRDRFNTEFKSESPPEFKKRMPEEFKELITGNNDDCFRVGIALSKKVLKLYEAFDKSDFILCSPLGLRMILDGEVGKESHLISNIQIAVIDKADIMLQQNWEHLTLIFSHIHAQPSKIDTDISRVRQCYIDGMAKFYCQLLLFSRYRHELFSALMLEHSLNYRGLVIQNTACEGTLEKIEIPLCQELRRFEVCDPSEQATARFSCFKDYCNASLLPGTCVVIPSYFDFVRVRNHFKRMEESFVACHEYAPKTKITRARDLFFHKSKKVLIVTERYYYFNRRPLRGMDRIVFYQLPNHPDLYSEFINMACCNAATRFSSVLLYCKYDRIRLQNTFGTDMANSILASTKNVQAIVSD</sequence>
<dbReference type="InterPro" id="IPR010678">
    <property type="entry name" value="UTP25"/>
</dbReference>
<feature type="domain" description="UTP25 C-terminal" evidence="4">
    <location>
        <begin position="393"/>
        <end position="566"/>
    </location>
</feature>
<organism evidence="6 7">
    <name type="scientific">Necator americanus</name>
    <name type="common">Human hookworm</name>
    <dbReference type="NCBI Taxonomy" id="51031"/>
    <lineage>
        <taxon>Eukaryota</taxon>
        <taxon>Metazoa</taxon>
        <taxon>Ecdysozoa</taxon>
        <taxon>Nematoda</taxon>
        <taxon>Chromadorea</taxon>
        <taxon>Rhabditida</taxon>
        <taxon>Rhabditina</taxon>
        <taxon>Rhabditomorpha</taxon>
        <taxon>Strongyloidea</taxon>
        <taxon>Ancylostomatidae</taxon>
        <taxon>Bunostominae</taxon>
        <taxon>Necator</taxon>
    </lineage>
</organism>
<dbReference type="Proteomes" id="UP001303046">
    <property type="component" value="Unassembled WGS sequence"/>
</dbReference>
<evidence type="ECO:0000256" key="3">
    <source>
        <dbReference type="ARBA" id="ARBA00023242"/>
    </source>
</evidence>
<dbReference type="Pfam" id="PF06862">
    <property type="entry name" value="Utp25_C"/>
    <property type="match status" value="1"/>
</dbReference>
<name>A0ABR1CTF8_NECAM</name>
<protein>
    <recommendedName>
        <fullName evidence="8">Digestive organ expansion factor-like protein</fullName>
    </recommendedName>
</protein>
<evidence type="ECO:0000256" key="2">
    <source>
        <dbReference type="ARBA" id="ARBA00009223"/>
    </source>
</evidence>
<feature type="domain" description="UTP25 NTP hydrolase-like" evidence="5">
    <location>
        <begin position="129"/>
        <end position="383"/>
    </location>
</feature>
<evidence type="ECO:0000259" key="4">
    <source>
        <dbReference type="Pfam" id="PF06862"/>
    </source>
</evidence>
<evidence type="ECO:0008006" key="8">
    <source>
        <dbReference type="Google" id="ProtNLM"/>
    </source>
</evidence>
<evidence type="ECO:0000313" key="6">
    <source>
        <dbReference type="EMBL" id="KAK6741617.1"/>
    </source>
</evidence>
<gene>
    <name evidence="6" type="primary">Necator_chrIII.g10232</name>
    <name evidence="6" type="ORF">RB195_009467</name>
</gene>
<proteinExistence type="inferred from homology"/>
<dbReference type="InterPro" id="IPR053939">
    <property type="entry name" value="UTP25_C"/>
</dbReference>
<evidence type="ECO:0000256" key="1">
    <source>
        <dbReference type="ARBA" id="ARBA00004604"/>
    </source>
</evidence>
<comment type="similarity">
    <text evidence="2">Belongs to the UTP25 family.</text>
</comment>
<evidence type="ECO:0000259" key="5">
    <source>
        <dbReference type="Pfam" id="PF22916"/>
    </source>
</evidence>
<comment type="subcellular location">
    <subcellularLocation>
        <location evidence="1">Nucleus</location>
        <location evidence="1">Nucleolus</location>
    </subcellularLocation>
</comment>